<feature type="non-terminal residue" evidence="1">
    <location>
        <position position="1"/>
    </location>
</feature>
<evidence type="ECO:0000313" key="2">
    <source>
        <dbReference type="Proteomes" id="UP000789525"/>
    </source>
</evidence>
<gene>
    <name evidence="1" type="ORF">ACOLOM_LOCUS12426</name>
</gene>
<sequence length="281" mass="31970">LGRVNISEPFHLERIKAEYFTITRGTLKEFRIPPGINHLCYIILGRASLEVDQQSGNVVKDDCFSFAASEVKRTYTLNAPENGDDLRLIFVEDIEARSYNRKKECKRGIPTIVSAVTSSKWYNKGINQNKFARLALLTDMGLELETIPWSLNLKRIPPGTQSSNNHAHSEDDEFAIVLSGKARYWYHGIVPEPILQAGDCVGWKAGTGICHCLFNDAEDFDGSGEDLVFLDWGENKRDIDKFYFGHANPPYWRDDLKWLDHPELPLGPASPFPRFPRPDDR</sequence>
<comment type="caution">
    <text evidence="1">The sequence shown here is derived from an EMBL/GenBank/DDBJ whole genome shotgun (WGS) entry which is preliminary data.</text>
</comment>
<dbReference type="EMBL" id="CAJVPT010050252">
    <property type="protein sequence ID" value="CAG8745649.1"/>
    <property type="molecule type" value="Genomic_DNA"/>
</dbReference>
<name>A0ACA9QBI6_9GLOM</name>
<proteinExistence type="predicted"/>
<accession>A0ACA9QBI6</accession>
<dbReference type="Proteomes" id="UP000789525">
    <property type="component" value="Unassembled WGS sequence"/>
</dbReference>
<organism evidence="1 2">
    <name type="scientific">Acaulospora colombiana</name>
    <dbReference type="NCBI Taxonomy" id="27376"/>
    <lineage>
        <taxon>Eukaryota</taxon>
        <taxon>Fungi</taxon>
        <taxon>Fungi incertae sedis</taxon>
        <taxon>Mucoromycota</taxon>
        <taxon>Glomeromycotina</taxon>
        <taxon>Glomeromycetes</taxon>
        <taxon>Diversisporales</taxon>
        <taxon>Acaulosporaceae</taxon>
        <taxon>Acaulospora</taxon>
    </lineage>
</organism>
<keyword evidence="2" id="KW-1185">Reference proteome</keyword>
<feature type="non-terminal residue" evidence="1">
    <location>
        <position position="281"/>
    </location>
</feature>
<evidence type="ECO:0000313" key="1">
    <source>
        <dbReference type="EMBL" id="CAG8745649.1"/>
    </source>
</evidence>
<reference evidence="1" key="1">
    <citation type="submission" date="2021-06" db="EMBL/GenBank/DDBJ databases">
        <authorList>
            <person name="Kallberg Y."/>
            <person name="Tangrot J."/>
            <person name="Rosling A."/>
        </authorList>
    </citation>
    <scope>NUCLEOTIDE SEQUENCE</scope>
    <source>
        <strain evidence="1">CL356</strain>
    </source>
</reference>
<protein>
    <submittedName>
        <fullName evidence="1">94_t:CDS:1</fullName>
    </submittedName>
</protein>